<evidence type="ECO:0000313" key="1">
    <source>
        <dbReference type="EMBL" id="NYD28908.1"/>
    </source>
</evidence>
<proteinExistence type="predicted"/>
<protein>
    <submittedName>
        <fullName evidence="1">Uncharacterized protein</fullName>
    </submittedName>
</protein>
<sequence length="31" mass="3588">MNGSRYRTGWWLVIEIRLKAFIVIATHATAL</sequence>
<comment type="caution">
    <text evidence="1">The sequence shown here is derived from an EMBL/GenBank/DDBJ whole genome shotgun (WGS) entry which is preliminary data.</text>
</comment>
<dbReference type="Proteomes" id="UP000582231">
    <property type="component" value="Unassembled WGS sequence"/>
</dbReference>
<name>A0A852RDS7_9ACTN</name>
<evidence type="ECO:0000313" key="2">
    <source>
        <dbReference type="Proteomes" id="UP000582231"/>
    </source>
</evidence>
<reference evidence="1 2" key="1">
    <citation type="submission" date="2020-07" db="EMBL/GenBank/DDBJ databases">
        <title>Sequencing the genomes of 1000 actinobacteria strains.</title>
        <authorList>
            <person name="Klenk H.-P."/>
        </authorList>
    </citation>
    <scope>NUCLEOTIDE SEQUENCE [LARGE SCALE GENOMIC DNA]</scope>
    <source>
        <strain evidence="1 2">DSM 19082</strain>
    </source>
</reference>
<keyword evidence="2" id="KW-1185">Reference proteome</keyword>
<organism evidence="1 2">
    <name type="scientific">Nocardioides kongjuensis</name>
    <dbReference type="NCBI Taxonomy" id="349522"/>
    <lineage>
        <taxon>Bacteria</taxon>
        <taxon>Bacillati</taxon>
        <taxon>Actinomycetota</taxon>
        <taxon>Actinomycetes</taxon>
        <taxon>Propionibacteriales</taxon>
        <taxon>Nocardioidaceae</taxon>
        <taxon>Nocardioides</taxon>
    </lineage>
</organism>
<dbReference type="EMBL" id="JACCBF010000001">
    <property type="protein sequence ID" value="NYD28908.1"/>
    <property type="molecule type" value="Genomic_DNA"/>
</dbReference>
<gene>
    <name evidence="1" type="ORF">BJ958_000454</name>
</gene>
<accession>A0A852RDS7</accession>
<dbReference type="AlphaFoldDB" id="A0A852RDS7"/>